<organism evidence="1 2">
    <name type="scientific">Formosa agariphila (strain DSM 15362 / KCTC 12365 / LMG 23005 / KMM 3901 / M-2Alg 35-1)</name>
    <dbReference type="NCBI Taxonomy" id="1347342"/>
    <lineage>
        <taxon>Bacteria</taxon>
        <taxon>Pseudomonadati</taxon>
        <taxon>Bacteroidota</taxon>
        <taxon>Flavobacteriia</taxon>
        <taxon>Flavobacteriales</taxon>
        <taxon>Flavobacteriaceae</taxon>
        <taxon>Formosa</taxon>
    </lineage>
</organism>
<dbReference type="RefSeq" id="WP_038526110.1">
    <property type="nucleotide sequence ID" value="NZ_HG315671.1"/>
</dbReference>
<protein>
    <submittedName>
        <fullName evidence="1">Uncharacterized protein</fullName>
    </submittedName>
</protein>
<gene>
    <name evidence="1" type="ORF">BN863_940</name>
</gene>
<accession>T2KHD4</accession>
<dbReference type="OrthoDB" id="9837248at2"/>
<keyword evidence="2" id="KW-1185">Reference proteome</keyword>
<proteinExistence type="predicted"/>
<dbReference type="PATRIC" id="fig|1347342.6.peg.96"/>
<dbReference type="EMBL" id="HG315671">
    <property type="protein sequence ID" value="CDF77806.1"/>
    <property type="molecule type" value="Genomic_DNA"/>
</dbReference>
<evidence type="ECO:0000313" key="1">
    <source>
        <dbReference type="EMBL" id="CDF77806.1"/>
    </source>
</evidence>
<dbReference type="AlphaFoldDB" id="T2KHD4"/>
<dbReference type="HOGENOM" id="CLU_2219234_0_0_10"/>
<evidence type="ECO:0000313" key="2">
    <source>
        <dbReference type="Proteomes" id="UP000016160"/>
    </source>
</evidence>
<reference evidence="1 2" key="1">
    <citation type="journal article" date="2013" name="Appl. Environ. Microbiol.">
        <title>The genome of the alga-associated marine flavobacterium Formosa agariphila KMM 3901T reveals a broad potential for degradation of algal polysaccharides.</title>
        <authorList>
            <person name="Mann A.J."/>
            <person name="Hahnke R.L."/>
            <person name="Huang S."/>
            <person name="Werner J."/>
            <person name="Xing P."/>
            <person name="Barbeyron T."/>
            <person name="Huettel B."/>
            <person name="Stueber K."/>
            <person name="Reinhardt R."/>
            <person name="Harder J."/>
            <person name="Gloeckner F.O."/>
            <person name="Amann R.I."/>
            <person name="Teeling H."/>
        </authorList>
    </citation>
    <scope>NUCLEOTIDE SEQUENCE [LARGE SCALE GENOMIC DNA]</scope>
    <source>
        <strain evidence="2">DSM 15362 / KCTC 12365 / LMG 23005 / KMM 3901</strain>
    </source>
</reference>
<name>T2KHD4_FORAG</name>
<dbReference type="Proteomes" id="UP000016160">
    <property type="component" value="Chromosome"/>
</dbReference>
<sequence>MKTLNVDYEGLSINFKDSNHHDADILWEPTADVEVDGKLYKAGDQIHVMSVEYDAPDNNYSLLNKFFSTTHLEMSSGDFEALKQAILSHQNDATKLFFNDRLIKVN</sequence>